<comment type="caution">
    <text evidence="3">The sequence shown here is derived from an EMBL/GenBank/DDBJ whole genome shotgun (WGS) entry which is preliminary data.</text>
</comment>
<evidence type="ECO:0000259" key="2">
    <source>
        <dbReference type="Pfam" id="PF00561"/>
    </source>
</evidence>
<dbReference type="AlphaFoldDB" id="A0A4Q5LSU6"/>
<protein>
    <submittedName>
        <fullName evidence="3">Alpha/beta hydrolase</fullName>
    </submittedName>
</protein>
<dbReference type="RefSeq" id="WP_130024219.1">
    <property type="nucleotide sequence ID" value="NZ_SEWF01000084.1"/>
</dbReference>
<dbReference type="GO" id="GO:0016787">
    <property type="term" value="F:hydrolase activity"/>
    <property type="evidence" value="ECO:0007669"/>
    <property type="project" value="UniProtKB-KW"/>
</dbReference>
<evidence type="ECO:0000313" key="4">
    <source>
        <dbReference type="Proteomes" id="UP000293162"/>
    </source>
</evidence>
<keyword evidence="4" id="KW-1185">Reference proteome</keyword>
<feature type="domain" description="AB hydrolase-1" evidence="2">
    <location>
        <begin position="18"/>
        <end position="180"/>
    </location>
</feature>
<keyword evidence="3" id="KW-0378">Hydrolase</keyword>
<evidence type="ECO:0000256" key="1">
    <source>
        <dbReference type="ARBA" id="ARBA00008645"/>
    </source>
</evidence>
<gene>
    <name evidence="3" type="ORF">EWM59_26370</name>
</gene>
<proteinExistence type="inferred from homology"/>
<dbReference type="Pfam" id="PF00561">
    <property type="entry name" value="Abhydrolase_1"/>
    <property type="match status" value="1"/>
</dbReference>
<dbReference type="EMBL" id="SEWF01000084">
    <property type="protein sequence ID" value="RYU92602.1"/>
    <property type="molecule type" value="Genomic_DNA"/>
</dbReference>
<evidence type="ECO:0000313" key="3">
    <source>
        <dbReference type="EMBL" id="RYU92602.1"/>
    </source>
</evidence>
<name>A0A4Q5LSU6_9BACT</name>
<comment type="similarity">
    <text evidence="1">Belongs to the AB hydrolase superfamily.</text>
</comment>
<sequence length="267" mass="30082">MDIYQRNNITILGKGTIPMIFAHGFGCAQHMWRDIWPAFENEYKIVLFDYVGSGKSDLSAYNEERYANLNGYAEDVLDICKALKLKDAVFVGHSVSSIIGVLASLKEPSFFQSLVMIGPSPRYVNDLAYHGGFEKKDIDELLVTMEQNYEGWANFLAPVIMKNPERPQLSQELTESFCATDPTIARQFAEVTFLSDNRKDLNKVTHPSLILQCSDDIIAPLAVGLYLKANLKNSTIKIMKATGHCPHISDPQETIQLMKEYLTQLNH</sequence>
<dbReference type="SUPFAM" id="SSF53474">
    <property type="entry name" value="alpha/beta-Hydrolases"/>
    <property type="match status" value="1"/>
</dbReference>
<dbReference type="Gene3D" id="3.40.50.1820">
    <property type="entry name" value="alpha/beta hydrolase"/>
    <property type="match status" value="1"/>
</dbReference>
<dbReference type="PANTHER" id="PTHR43039">
    <property type="entry name" value="ESTERASE-RELATED"/>
    <property type="match status" value="1"/>
</dbReference>
<organism evidence="3 4">
    <name type="scientific">Emticicia agri</name>
    <dbReference type="NCBI Taxonomy" id="2492393"/>
    <lineage>
        <taxon>Bacteria</taxon>
        <taxon>Pseudomonadati</taxon>
        <taxon>Bacteroidota</taxon>
        <taxon>Cytophagia</taxon>
        <taxon>Cytophagales</taxon>
        <taxon>Leadbetterellaceae</taxon>
        <taxon>Emticicia</taxon>
    </lineage>
</organism>
<dbReference type="OrthoDB" id="9780932at2"/>
<dbReference type="InterPro" id="IPR000073">
    <property type="entry name" value="AB_hydrolase_1"/>
</dbReference>
<dbReference type="InterPro" id="IPR029058">
    <property type="entry name" value="AB_hydrolase_fold"/>
</dbReference>
<accession>A0A4Q5LSU6</accession>
<dbReference type="Proteomes" id="UP000293162">
    <property type="component" value="Unassembled WGS sequence"/>
</dbReference>
<reference evidence="3 4" key="1">
    <citation type="submission" date="2019-02" db="EMBL/GenBank/DDBJ databases">
        <title>Bacterial novel species Emticicia sp. 17J42-9 isolated from soil.</title>
        <authorList>
            <person name="Jung H.-Y."/>
        </authorList>
    </citation>
    <scope>NUCLEOTIDE SEQUENCE [LARGE SCALE GENOMIC DNA]</scope>
    <source>
        <strain evidence="3 4">17J42-9</strain>
    </source>
</reference>